<dbReference type="Pfam" id="PF00072">
    <property type="entry name" value="Response_reg"/>
    <property type="match status" value="1"/>
</dbReference>
<keyword evidence="1 3" id="KW-0238">DNA-binding</keyword>
<dbReference type="InterPro" id="IPR036388">
    <property type="entry name" value="WH-like_DNA-bd_sf"/>
</dbReference>
<feature type="domain" description="OmpR/PhoB-type" evidence="5">
    <location>
        <begin position="124"/>
        <end position="222"/>
    </location>
</feature>
<dbReference type="EMBL" id="JAAKZI010000048">
    <property type="protein sequence ID" value="NGN85379.1"/>
    <property type="molecule type" value="Genomic_DNA"/>
</dbReference>
<dbReference type="Gene3D" id="3.40.50.2300">
    <property type="match status" value="1"/>
</dbReference>
<dbReference type="Gene3D" id="6.10.250.690">
    <property type="match status" value="1"/>
</dbReference>
<dbReference type="SMART" id="SM00862">
    <property type="entry name" value="Trans_reg_C"/>
    <property type="match status" value="1"/>
</dbReference>
<dbReference type="InterPro" id="IPR011006">
    <property type="entry name" value="CheY-like_superfamily"/>
</dbReference>
<evidence type="ECO:0000256" key="1">
    <source>
        <dbReference type="ARBA" id="ARBA00023125"/>
    </source>
</evidence>
<dbReference type="InterPro" id="IPR001789">
    <property type="entry name" value="Sig_transdc_resp-reg_receiver"/>
</dbReference>
<dbReference type="CDD" id="cd00383">
    <property type="entry name" value="trans_reg_C"/>
    <property type="match status" value="1"/>
</dbReference>
<feature type="DNA-binding region" description="OmpR/PhoB-type" evidence="3">
    <location>
        <begin position="124"/>
        <end position="222"/>
    </location>
</feature>
<evidence type="ECO:0000256" key="3">
    <source>
        <dbReference type="PROSITE-ProRule" id="PRU01091"/>
    </source>
</evidence>
<dbReference type="SMART" id="SM00448">
    <property type="entry name" value="REC"/>
    <property type="match status" value="1"/>
</dbReference>
<dbReference type="PROSITE" id="PS51755">
    <property type="entry name" value="OMPR_PHOB"/>
    <property type="match status" value="1"/>
</dbReference>
<sequence length="228" mass="25486">MRILLVEDEVLLAETIRRGLSNEGFIVDVVHDGVSGLWAATENPYDVILLDLMLPLKNGYDVLRELRDRKIWTPVMMLTAKDGEYDQTDAFDLGADDYLTKPFSFLVLVARLRALIRRGAPERPVVMTLGTLTMDPVTRSVQRGGSPISLTAKEYGLLQFLMRRHGDVVSKAEILDNVWDPAFDGGENVVEVYVGYLRRKIDTPFNLATLATVRGMGYRLSADRAPSA</sequence>
<evidence type="ECO:0000256" key="2">
    <source>
        <dbReference type="PROSITE-ProRule" id="PRU00169"/>
    </source>
</evidence>
<feature type="modified residue" description="4-aspartylphosphate" evidence="2">
    <location>
        <position position="51"/>
    </location>
</feature>
<evidence type="ECO:0000313" key="6">
    <source>
        <dbReference type="EMBL" id="NGN85379.1"/>
    </source>
</evidence>
<dbReference type="Proteomes" id="UP000479226">
    <property type="component" value="Unassembled WGS sequence"/>
</dbReference>
<gene>
    <name evidence="6" type="ORF">G6N77_18215</name>
</gene>
<dbReference type="InterPro" id="IPR001867">
    <property type="entry name" value="OmpR/PhoB-type_DNA-bd"/>
</dbReference>
<evidence type="ECO:0000259" key="5">
    <source>
        <dbReference type="PROSITE" id="PS51755"/>
    </source>
</evidence>
<protein>
    <submittedName>
        <fullName evidence="6">Response regulator transcription factor</fullName>
    </submittedName>
</protein>
<evidence type="ECO:0000259" key="4">
    <source>
        <dbReference type="PROSITE" id="PS50110"/>
    </source>
</evidence>
<dbReference type="RefSeq" id="WP_165183589.1">
    <property type="nucleotide sequence ID" value="NZ_JAAKZI010000048.1"/>
</dbReference>
<evidence type="ECO:0000313" key="7">
    <source>
        <dbReference type="Proteomes" id="UP000479226"/>
    </source>
</evidence>
<dbReference type="Pfam" id="PF00486">
    <property type="entry name" value="Trans_reg_C"/>
    <property type="match status" value="1"/>
</dbReference>
<accession>A0ABX0DEN1</accession>
<proteinExistence type="predicted"/>
<organism evidence="6 7">
    <name type="scientific">Arthrobacter silviterrae</name>
    <dbReference type="NCBI Taxonomy" id="2026658"/>
    <lineage>
        <taxon>Bacteria</taxon>
        <taxon>Bacillati</taxon>
        <taxon>Actinomycetota</taxon>
        <taxon>Actinomycetes</taxon>
        <taxon>Micrococcales</taxon>
        <taxon>Micrococcaceae</taxon>
        <taxon>Arthrobacter</taxon>
    </lineage>
</organism>
<dbReference type="PANTHER" id="PTHR48111:SF36">
    <property type="entry name" value="TRANSCRIPTIONAL REGULATORY PROTEIN CUTR"/>
    <property type="match status" value="1"/>
</dbReference>
<feature type="domain" description="Response regulatory" evidence="4">
    <location>
        <begin position="2"/>
        <end position="116"/>
    </location>
</feature>
<keyword evidence="7" id="KW-1185">Reference proteome</keyword>
<dbReference type="Gene3D" id="1.10.10.10">
    <property type="entry name" value="Winged helix-like DNA-binding domain superfamily/Winged helix DNA-binding domain"/>
    <property type="match status" value="1"/>
</dbReference>
<dbReference type="SUPFAM" id="SSF52172">
    <property type="entry name" value="CheY-like"/>
    <property type="match status" value="1"/>
</dbReference>
<keyword evidence="2" id="KW-0597">Phosphoprotein</keyword>
<dbReference type="InterPro" id="IPR039420">
    <property type="entry name" value="WalR-like"/>
</dbReference>
<dbReference type="PROSITE" id="PS50110">
    <property type="entry name" value="RESPONSE_REGULATORY"/>
    <property type="match status" value="1"/>
</dbReference>
<dbReference type="PANTHER" id="PTHR48111">
    <property type="entry name" value="REGULATOR OF RPOS"/>
    <property type="match status" value="1"/>
</dbReference>
<reference evidence="6 7" key="1">
    <citation type="submission" date="2020-02" db="EMBL/GenBank/DDBJ databases">
        <title>Genome sequence of the type strain DSM 27180 of Arthrobacter silviterrae.</title>
        <authorList>
            <person name="Gao J."/>
            <person name="Sun J."/>
        </authorList>
    </citation>
    <scope>NUCLEOTIDE SEQUENCE [LARGE SCALE GENOMIC DNA]</scope>
    <source>
        <strain evidence="6 7">DSM 27180</strain>
    </source>
</reference>
<comment type="caution">
    <text evidence="6">The sequence shown here is derived from an EMBL/GenBank/DDBJ whole genome shotgun (WGS) entry which is preliminary data.</text>
</comment>
<name>A0ABX0DEN1_9MICC</name>